<dbReference type="Gene3D" id="3.30.465.10">
    <property type="match status" value="1"/>
</dbReference>
<dbReference type="NCBIfam" id="NF010478">
    <property type="entry name" value="PRK13903.1"/>
    <property type="match status" value="1"/>
</dbReference>
<dbReference type="AlphaFoldDB" id="A0A1M7CTY6"/>
<dbReference type="InterPro" id="IPR016166">
    <property type="entry name" value="FAD-bd_PCMH"/>
</dbReference>
<feature type="active site" evidence="19">
    <location>
        <position position="334"/>
    </location>
</feature>
<comment type="similarity">
    <text evidence="19">Belongs to the MurB family.</text>
</comment>
<keyword evidence="11 19" id="KW-0521">NADP</keyword>
<evidence type="ECO:0000256" key="15">
    <source>
        <dbReference type="ARBA" id="ARBA00023306"/>
    </source>
</evidence>
<evidence type="ECO:0000259" key="20">
    <source>
        <dbReference type="PROSITE" id="PS51387"/>
    </source>
</evidence>
<reference evidence="21" key="5">
    <citation type="submission" date="2024-05" db="EMBL/GenBank/DDBJ databases">
        <authorList>
            <person name="Sun Q."/>
            <person name="Zhou Y."/>
        </authorList>
    </citation>
    <scope>NUCLEOTIDE SEQUENCE</scope>
    <source>
        <strain evidence="21">CGMCC 1.12707</strain>
    </source>
</reference>
<dbReference type="SUPFAM" id="SSF56194">
    <property type="entry name" value="Uridine diphospho-N-Acetylenolpyruvylglucosamine reductase, MurB, C-terminal domain"/>
    <property type="match status" value="1"/>
</dbReference>
<dbReference type="HAMAP" id="MF_00037">
    <property type="entry name" value="MurB"/>
    <property type="match status" value="1"/>
</dbReference>
<keyword evidence="15 19" id="KW-0131">Cell cycle</keyword>
<reference evidence="21" key="1">
    <citation type="journal article" date="2014" name="Int. J. Syst. Evol. Microbiol.">
        <title>Complete genome of a new Firmicutes species belonging to the dominant human colonic microbiota ('Ruminococcus bicirculans') reveals two chromosomes and a selective capacity to utilize plant glucans.</title>
        <authorList>
            <consortium name="NISC Comparative Sequencing Program"/>
            <person name="Wegmann U."/>
            <person name="Louis P."/>
            <person name="Goesmann A."/>
            <person name="Henrissat B."/>
            <person name="Duncan S.H."/>
            <person name="Flint H.J."/>
        </authorList>
    </citation>
    <scope>NUCLEOTIDE SEQUENCE</scope>
    <source>
        <strain evidence="21">CGMCC 1.12707</strain>
    </source>
</reference>
<dbReference type="STRING" id="1434701.SAMN05443634_11537"/>
<dbReference type="Proteomes" id="UP000184120">
    <property type="component" value="Unassembled WGS sequence"/>
</dbReference>
<comment type="cofactor">
    <cofactor evidence="1 19">
        <name>FAD</name>
        <dbReference type="ChEBI" id="CHEBI:57692"/>
    </cofactor>
</comment>
<organism evidence="22 23">
    <name type="scientific">Chishuiella changwenlii</name>
    <dbReference type="NCBI Taxonomy" id="1434701"/>
    <lineage>
        <taxon>Bacteria</taxon>
        <taxon>Pseudomonadati</taxon>
        <taxon>Bacteroidota</taxon>
        <taxon>Flavobacteriia</taxon>
        <taxon>Flavobacteriales</taxon>
        <taxon>Weeksellaceae</taxon>
        <taxon>Chishuiella</taxon>
    </lineage>
</organism>
<keyword evidence="10 19" id="KW-0274">FAD</keyword>
<comment type="function">
    <text evidence="2 19">Cell wall formation.</text>
</comment>
<proteinExistence type="inferred from homology"/>
<dbReference type="EMBL" id="FRBH01000015">
    <property type="protein sequence ID" value="SHL70696.1"/>
    <property type="molecule type" value="Genomic_DNA"/>
</dbReference>
<gene>
    <name evidence="19 21" type="primary">murB</name>
    <name evidence="21" type="ORF">GCM10010984_13000</name>
    <name evidence="22" type="ORF">SAMN05443634_11537</name>
</gene>
<dbReference type="GO" id="GO:0005829">
    <property type="term" value="C:cytosol"/>
    <property type="evidence" value="ECO:0007669"/>
    <property type="project" value="TreeGrafter"/>
</dbReference>
<name>A0A1M7CTY6_9FLAO</name>
<dbReference type="PANTHER" id="PTHR21071">
    <property type="entry name" value="UDP-N-ACETYLENOLPYRUVOYLGLUCOSAMINE REDUCTASE"/>
    <property type="match status" value="1"/>
</dbReference>
<dbReference type="PROSITE" id="PS51387">
    <property type="entry name" value="FAD_PCMH"/>
    <property type="match status" value="1"/>
</dbReference>
<evidence type="ECO:0000256" key="13">
    <source>
        <dbReference type="ARBA" id="ARBA00022984"/>
    </source>
</evidence>
<dbReference type="GO" id="GO:0071555">
    <property type="term" value="P:cell wall organization"/>
    <property type="evidence" value="ECO:0007669"/>
    <property type="project" value="UniProtKB-KW"/>
</dbReference>
<keyword evidence="13 19" id="KW-0573">Peptidoglycan synthesis</keyword>
<reference evidence="22" key="3">
    <citation type="submission" date="2016-11" db="EMBL/GenBank/DDBJ databases">
        <authorList>
            <person name="Jaros S."/>
            <person name="Januszkiewicz K."/>
            <person name="Wedrychowicz H."/>
        </authorList>
    </citation>
    <scope>NUCLEOTIDE SEQUENCE [LARGE SCALE GENOMIC DNA]</scope>
    <source>
        <strain evidence="22">DSM 27989</strain>
    </source>
</reference>
<dbReference type="Gene3D" id="3.30.43.10">
    <property type="entry name" value="Uridine Diphospho-n-acetylenolpyruvylglucosamine Reductase, domain 2"/>
    <property type="match status" value="1"/>
</dbReference>
<keyword evidence="24" id="KW-1185">Reference proteome</keyword>
<evidence type="ECO:0000313" key="21">
    <source>
        <dbReference type="EMBL" id="GGE96905.1"/>
    </source>
</evidence>
<evidence type="ECO:0000256" key="12">
    <source>
        <dbReference type="ARBA" id="ARBA00022960"/>
    </source>
</evidence>
<dbReference type="InterPro" id="IPR011601">
    <property type="entry name" value="MurB_C"/>
</dbReference>
<evidence type="ECO:0000256" key="3">
    <source>
        <dbReference type="ARBA" id="ARBA00004496"/>
    </source>
</evidence>
<dbReference type="NCBIfam" id="NF000755">
    <property type="entry name" value="PRK00046.1"/>
    <property type="match status" value="1"/>
</dbReference>
<dbReference type="InterPro" id="IPR006094">
    <property type="entry name" value="Oxid_FAD_bind_N"/>
</dbReference>
<reference evidence="24" key="4">
    <citation type="journal article" date="2019" name="Int. J. Syst. Evol. Microbiol.">
        <title>The Global Catalogue of Microorganisms (GCM) 10K type strain sequencing project: providing services to taxonomists for standard genome sequencing and annotation.</title>
        <authorList>
            <consortium name="The Broad Institute Genomics Platform"/>
            <consortium name="The Broad Institute Genome Sequencing Center for Infectious Disease"/>
            <person name="Wu L."/>
            <person name="Ma J."/>
        </authorList>
    </citation>
    <scope>NUCLEOTIDE SEQUENCE [LARGE SCALE GENOMIC DNA]</scope>
    <source>
        <strain evidence="24">CGMCC 1.12707</strain>
    </source>
</reference>
<dbReference type="InterPro" id="IPR016167">
    <property type="entry name" value="FAD-bd_PCMH_sub1"/>
</dbReference>
<evidence type="ECO:0000256" key="1">
    <source>
        <dbReference type="ARBA" id="ARBA00001974"/>
    </source>
</evidence>
<dbReference type="GO" id="GO:0008360">
    <property type="term" value="P:regulation of cell shape"/>
    <property type="evidence" value="ECO:0007669"/>
    <property type="project" value="UniProtKB-KW"/>
</dbReference>
<comment type="catalytic activity">
    <reaction evidence="18 19">
        <text>UDP-N-acetyl-alpha-D-muramate + NADP(+) = UDP-N-acetyl-3-O-(1-carboxyvinyl)-alpha-D-glucosamine + NADPH + H(+)</text>
        <dbReference type="Rhea" id="RHEA:12248"/>
        <dbReference type="ChEBI" id="CHEBI:15378"/>
        <dbReference type="ChEBI" id="CHEBI:57783"/>
        <dbReference type="ChEBI" id="CHEBI:58349"/>
        <dbReference type="ChEBI" id="CHEBI:68483"/>
        <dbReference type="ChEBI" id="CHEBI:70757"/>
        <dbReference type="EC" id="1.3.1.98"/>
    </reaction>
</comment>
<feature type="domain" description="FAD-binding PCMH-type" evidence="20">
    <location>
        <begin position="16"/>
        <end position="188"/>
    </location>
</feature>
<comment type="pathway">
    <text evidence="4 19">Cell wall biogenesis; peptidoglycan biosynthesis.</text>
</comment>
<accession>A0A1M7CTY6</accession>
<dbReference type="GO" id="GO:0009252">
    <property type="term" value="P:peptidoglycan biosynthetic process"/>
    <property type="evidence" value="ECO:0007669"/>
    <property type="project" value="UniProtKB-UniRule"/>
</dbReference>
<evidence type="ECO:0000256" key="2">
    <source>
        <dbReference type="ARBA" id="ARBA00003921"/>
    </source>
</evidence>
<evidence type="ECO:0000256" key="8">
    <source>
        <dbReference type="ARBA" id="ARBA00022618"/>
    </source>
</evidence>
<feature type="active site" description="Proton donor" evidence="19">
    <location>
        <position position="239"/>
    </location>
</feature>
<evidence type="ECO:0000256" key="11">
    <source>
        <dbReference type="ARBA" id="ARBA00022857"/>
    </source>
</evidence>
<evidence type="ECO:0000313" key="24">
    <source>
        <dbReference type="Proteomes" id="UP000650994"/>
    </source>
</evidence>
<dbReference type="SUPFAM" id="SSF56176">
    <property type="entry name" value="FAD-binding/transporter-associated domain-like"/>
    <property type="match status" value="1"/>
</dbReference>
<evidence type="ECO:0000256" key="17">
    <source>
        <dbReference type="ARBA" id="ARBA00031026"/>
    </source>
</evidence>
<evidence type="ECO:0000256" key="5">
    <source>
        <dbReference type="ARBA" id="ARBA00012518"/>
    </source>
</evidence>
<dbReference type="Pfam" id="PF02873">
    <property type="entry name" value="MurB_C"/>
    <property type="match status" value="1"/>
</dbReference>
<keyword evidence="14 19" id="KW-0560">Oxidoreductase</keyword>
<protein>
    <recommendedName>
        <fullName evidence="6 19">UDP-N-acetylenolpyruvoylglucosamine reductase</fullName>
        <ecNumber evidence="5 19">1.3.1.98</ecNumber>
    </recommendedName>
    <alternativeName>
        <fullName evidence="17 19">UDP-N-acetylmuramate dehydrogenase</fullName>
    </alternativeName>
</protein>
<evidence type="ECO:0000256" key="6">
    <source>
        <dbReference type="ARBA" id="ARBA00015188"/>
    </source>
</evidence>
<dbReference type="EMBL" id="BMFL01000008">
    <property type="protein sequence ID" value="GGE96905.1"/>
    <property type="molecule type" value="Genomic_DNA"/>
</dbReference>
<evidence type="ECO:0000256" key="10">
    <source>
        <dbReference type="ARBA" id="ARBA00022827"/>
    </source>
</evidence>
<evidence type="ECO:0000313" key="23">
    <source>
        <dbReference type="Proteomes" id="UP000184120"/>
    </source>
</evidence>
<evidence type="ECO:0000256" key="16">
    <source>
        <dbReference type="ARBA" id="ARBA00023316"/>
    </source>
</evidence>
<evidence type="ECO:0000256" key="19">
    <source>
        <dbReference type="HAMAP-Rule" id="MF_00037"/>
    </source>
</evidence>
<keyword evidence="12 19" id="KW-0133">Cell shape</keyword>
<dbReference type="UniPathway" id="UPA00219"/>
<feature type="active site" evidence="19">
    <location>
        <position position="164"/>
    </location>
</feature>
<dbReference type="InterPro" id="IPR016169">
    <property type="entry name" value="FAD-bd_PCMH_sub2"/>
</dbReference>
<evidence type="ECO:0000256" key="9">
    <source>
        <dbReference type="ARBA" id="ARBA00022630"/>
    </source>
</evidence>
<keyword evidence="8 19" id="KW-0132">Cell division</keyword>
<dbReference type="EC" id="1.3.1.98" evidence="5 19"/>
<evidence type="ECO:0000256" key="14">
    <source>
        <dbReference type="ARBA" id="ARBA00023002"/>
    </source>
</evidence>
<keyword evidence="16 19" id="KW-0961">Cell wall biogenesis/degradation</keyword>
<dbReference type="InterPro" id="IPR036318">
    <property type="entry name" value="FAD-bd_PCMH-like_sf"/>
</dbReference>
<dbReference type="Pfam" id="PF01565">
    <property type="entry name" value="FAD_binding_4"/>
    <property type="match status" value="1"/>
</dbReference>
<dbReference type="Gene3D" id="3.90.78.10">
    <property type="entry name" value="UDP-N-acetylenolpyruvoylglucosamine reductase, C-terminal domain"/>
    <property type="match status" value="1"/>
</dbReference>
<dbReference type="PANTHER" id="PTHR21071:SF4">
    <property type="entry name" value="UDP-N-ACETYLENOLPYRUVOYLGLUCOSAMINE REDUCTASE"/>
    <property type="match status" value="1"/>
</dbReference>
<dbReference type="OrthoDB" id="9804753at2"/>
<evidence type="ECO:0000313" key="22">
    <source>
        <dbReference type="EMBL" id="SHL70696.1"/>
    </source>
</evidence>
<dbReference type="GO" id="GO:0008762">
    <property type="term" value="F:UDP-N-acetylmuramate dehydrogenase activity"/>
    <property type="evidence" value="ECO:0007669"/>
    <property type="project" value="UniProtKB-UniRule"/>
</dbReference>
<dbReference type="GO" id="GO:0051301">
    <property type="term" value="P:cell division"/>
    <property type="evidence" value="ECO:0007669"/>
    <property type="project" value="UniProtKB-KW"/>
</dbReference>
<keyword evidence="7 19" id="KW-0963">Cytoplasm</keyword>
<evidence type="ECO:0000256" key="4">
    <source>
        <dbReference type="ARBA" id="ARBA00004752"/>
    </source>
</evidence>
<dbReference type="InterPro" id="IPR003170">
    <property type="entry name" value="MurB"/>
</dbReference>
<keyword evidence="9 19" id="KW-0285">Flavoprotein</keyword>
<dbReference type="GO" id="GO:0071949">
    <property type="term" value="F:FAD binding"/>
    <property type="evidence" value="ECO:0007669"/>
    <property type="project" value="InterPro"/>
</dbReference>
<sequence length="339" mass="38132">MNIIENYSLKLYNTFGIEAKAKYFAEVSTIQDLKKVLVFRRQNNLPILFIGGGSNLLFVDDFPGVVLKLNLKGIEIINENDNEVFVKTQGSENWHNFVLWTLENDFGGLENLSLIPGNVGTAPMQNIGAYGVEVKDYITEVQTLHLETGDERIFTNEECNFGYRESVFKNELRGQYVLVAVTFKLSKKNHTLHLDYGAIKTELEQENITEPTIQNISTAVIRIRESKLPDPSQIGNSGSFFKNPVVTIEEFAEIEKNYPTVSHFKTDAGVKLAAGWLIEQAGWKGKRFGDAGVHDKQALVLVNHGNATGREIYDLSEQIINDIKTKFGVTLTREVNIIK</sequence>
<evidence type="ECO:0000256" key="7">
    <source>
        <dbReference type="ARBA" id="ARBA00022490"/>
    </source>
</evidence>
<dbReference type="Proteomes" id="UP000650994">
    <property type="component" value="Unassembled WGS sequence"/>
</dbReference>
<evidence type="ECO:0000256" key="18">
    <source>
        <dbReference type="ARBA" id="ARBA00048914"/>
    </source>
</evidence>
<comment type="subcellular location">
    <subcellularLocation>
        <location evidence="3 19">Cytoplasm</location>
    </subcellularLocation>
</comment>
<dbReference type="InterPro" id="IPR036635">
    <property type="entry name" value="MurB_C_sf"/>
</dbReference>
<dbReference type="NCBIfam" id="TIGR00179">
    <property type="entry name" value="murB"/>
    <property type="match status" value="1"/>
</dbReference>
<dbReference type="RefSeq" id="WP_072934022.1">
    <property type="nucleotide sequence ID" value="NZ_BMFL01000008.1"/>
</dbReference>
<reference evidence="23" key="2">
    <citation type="submission" date="2016-11" db="EMBL/GenBank/DDBJ databases">
        <authorList>
            <person name="Varghese N."/>
            <person name="Submissions S."/>
        </authorList>
    </citation>
    <scope>NUCLEOTIDE SEQUENCE [LARGE SCALE GENOMIC DNA]</scope>
    <source>
        <strain evidence="23">DSM 27989</strain>
    </source>
</reference>